<dbReference type="AlphaFoldDB" id="A0A7W3LKS3"/>
<gene>
    <name evidence="2" type="ORF">HNR61_001496</name>
</gene>
<dbReference type="EMBL" id="JACJIA010000002">
    <property type="protein sequence ID" value="MBA8949883.1"/>
    <property type="molecule type" value="Genomic_DNA"/>
</dbReference>
<evidence type="ECO:0000313" key="2">
    <source>
        <dbReference type="EMBL" id="MBA8949883.1"/>
    </source>
</evidence>
<evidence type="ECO:0000313" key="3">
    <source>
        <dbReference type="Proteomes" id="UP000572680"/>
    </source>
</evidence>
<accession>A0A7W3LKS3</accession>
<dbReference type="RefSeq" id="WP_182842386.1">
    <property type="nucleotide sequence ID" value="NZ_BAAALP010000098.1"/>
</dbReference>
<feature type="region of interest" description="Disordered" evidence="1">
    <location>
        <begin position="48"/>
        <end position="95"/>
    </location>
</feature>
<name>A0A7W3LKS3_ACTNM</name>
<organism evidence="2 3">
    <name type="scientific">Actinomadura namibiensis</name>
    <dbReference type="NCBI Taxonomy" id="182080"/>
    <lineage>
        <taxon>Bacteria</taxon>
        <taxon>Bacillati</taxon>
        <taxon>Actinomycetota</taxon>
        <taxon>Actinomycetes</taxon>
        <taxon>Streptosporangiales</taxon>
        <taxon>Thermomonosporaceae</taxon>
        <taxon>Actinomadura</taxon>
    </lineage>
</organism>
<dbReference type="Proteomes" id="UP000572680">
    <property type="component" value="Unassembled WGS sequence"/>
</dbReference>
<sequence>MDPAREETPRPRIRALTPPSVALNEPAVTRHRPLLAVLRARVSRFARGPLARRVPPPRLSGAPAPPRLRWHAPPAPFTRAPVPRDRAVPHGKQRP</sequence>
<proteinExistence type="predicted"/>
<reference evidence="2 3" key="1">
    <citation type="submission" date="2020-08" db="EMBL/GenBank/DDBJ databases">
        <title>Genomic Encyclopedia of Type Strains, Phase IV (KMG-IV): sequencing the most valuable type-strain genomes for metagenomic binning, comparative biology and taxonomic classification.</title>
        <authorList>
            <person name="Goeker M."/>
        </authorList>
    </citation>
    <scope>NUCLEOTIDE SEQUENCE [LARGE SCALE GENOMIC DNA]</scope>
    <source>
        <strain evidence="2 3">DSM 44197</strain>
    </source>
</reference>
<protein>
    <submittedName>
        <fullName evidence="2">Uncharacterized protein</fullName>
    </submittedName>
</protein>
<feature type="compositionally biased region" description="Pro residues" evidence="1">
    <location>
        <begin position="54"/>
        <end position="66"/>
    </location>
</feature>
<comment type="caution">
    <text evidence="2">The sequence shown here is derived from an EMBL/GenBank/DDBJ whole genome shotgun (WGS) entry which is preliminary data.</text>
</comment>
<keyword evidence="3" id="KW-1185">Reference proteome</keyword>
<evidence type="ECO:0000256" key="1">
    <source>
        <dbReference type="SAM" id="MobiDB-lite"/>
    </source>
</evidence>